<dbReference type="InterPro" id="IPR037018">
    <property type="entry name" value="GH65_N"/>
</dbReference>
<dbReference type="GO" id="GO:0005975">
    <property type="term" value="P:carbohydrate metabolic process"/>
    <property type="evidence" value="ECO:0007669"/>
    <property type="project" value="InterPro"/>
</dbReference>
<proteinExistence type="predicted"/>
<dbReference type="PANTHER" id="PTHR11051:SF8">
    <property type="entry name" value="PROTEIN-GLUCOSYLGALACTOSYLHYDROXYLYSINE GLUCOSIDASE"/>
    <property type="match status" value="1"/>
</dbReference>
<reference evidence="2" key="1">
    <citation type="journal article" date="2014" name="Front. Microbiol.">
        <title>High frequency of phylogenetically diverse reductive dehalogenase-homologous genes in deep subseafloor sedimentary metagenomes.</title>
        <authorList>
            <person name="Kawai M."/>
            <person name="Futagami T."/>
            <person name="Toyoda A."/>
            <person name="Takaki Y."/>
            <person name="Nishi S."/>
            <person name="Hori S."/>
            <person name="Arai W."/>
            <person name="Tsubouchi T."/>
            <person name="Morono Y."/>
            <person name="Uchiyama I."/>
            <person name="Ito T."/>
            <person name="Fujiyama A."/>
            <person name="Inagaki F."/>
            <person name="Takami H."/>
        </authorList>
    </citation>
    <scope>NUCLEOTIDE SEQUENCE</scope>
    <source>
        <strain evidence="2">Expedition CK06-06</strain>
    </source>
</reference>
<dbReference type="InterPro" id="IPR008928">
    <property type="entry name" value="6-hairpin_glycosidase_sf"/>
</dbReference>
<feature type="non-terminal residue" evidence="2">
    <location>
        <position position="316"/>
    </location>
</feature>
<dbReference type="Gene3D" id="1.50.10.10">
    <property type="match status" value="1"/>
</dbReference>
<dbReference type="InterPro" id="IPR012341">
    <property type="entry name" value="6hp_glycosidase-like_sf"/>
</dbReference>
<dbReference type="GO" id="GO:0004553">
    <property type="term" value="F:hydrolase activity, hydrolyzing O-glycosyl compounds"/>
    <property type="evidence" value="ECO:0007669"/>
    <property type="project" value="TreeGrafter"/>
</dbReference>
<dbReference type="EMBL" id="BARV01009298">
    <property type="protein sequence ID" value="GAI14700.1"/>
    <property type="molecule type" value="Genomic_DNA"/>
</dbReference>
<feature type="domain" description="Glycoside hydrolase family 65 central catalytic" evidence="1">
    <location>
        <begin position="163"/>
        <end position="316"/>
    </location>
</feature>
<dbReference type="InterPro" id="IPR005195">
    <property type="entry name" value="Glyco_hydro_65_M"/>
</dbReference>
<dbReference type="Pfam" id="PF03632">
    <property type="entry name" value="Glyco_hydro_65m"/>
    <property type="match status" value="1"/>
</dbReference>
<evidence type="ECO:0000313" key="2">
    <source>
        <dbReference type="EMBL" id="GAI14700.1"/>
    </source>
</evidence>
<sequence length="316" mass="36578">QIMVASQDCDCTLEIHTSIDTSVTNEGMLTEGRKTHFNVKDIGQEKNAGFLVVETLEKKHTIVFWSGFYYEINGKKVYAKDNMLELNLEKGKPVIITKIFHIENFAGSNNNNSYKEKVFKKFYRSFHTDFNDLLNAHIEAWEKLWDTSDVQLKGTANLQINLRFNIYHMLICAPGDNGFSSIGARTLSGEGYKGHVFWDSEILILPFFLYTHPEMAKNMLLYRYMRLDKARENAKELGYTGAMFPWESAGIGDEQTPDWAKDINGKIVKIYSHKMEHHITADIAFAVWRYYLATEDDTFMKQYGCELLFESARFWA</sequence>
<dbReference type="SUPFAM" id="SSF48208">
    <property type="entry name" value="Six-hairpin glycosidases"/>
    <property type="match status" value="1"/>
</dbReference>
<dbReference type="Gene3D" id="2.70.98.40">
    <property type="entry name" value="Glycoside hydrolase, family 65, N-terminal domain"/>
    <property type="match status" value="1"/>
</dbReference>
<dbReference type="PANTHER" id="PTHR11051">
    <property type="entry name" value="GLYCOSYL HYDROLASE-RELATED"/>
    <property type="match status" value="1"/>
</dbReference>
<protein>
    <recommendedName>
        <fullName evidence="1">Glycoside hydrolase family 65 central catalytic domain-containing protein</fullName>
    </recommendedName>
</protein>
<gene>
    <name evidence="2" type="ORF">S06H3_18394</name>
</gene>
<accession>X1MJ09</accession>
<feature type="non-terminal residue" evidence="2">
    <location>
        <position position="1"/>
    </location>
</feature>
<evidence type="ECO:0000259" key="1">
    <source>
        <dbReference type="Pfam" id="PF03632"/>
    </source>
</evidence>
<comment type="caution">
    <text evidence="2">The sequence shown here is derived from an EMBL/GenBank/DDBJ whole genome shotgun (WGS) entry which is preliminary data.</text>
</comment>
<dbReference type="AlphaFoldDB" id="X1MJ09"/>
<name>X1MJ09_9ZZZZ</name>
<organism evidence="2">
    <name type="scientific">marine sediment metagenome</name>
    <dbReference type="NCBI Taxonomy" id="412755"/>
    <lineage>
        <taxon>unclassified sequences</taxon>
        <taxon>metagenomes</taxon>
        <taxon>ecological metagenomes</taxon>
    </lineage>
</organism>